<dbReference type="AlphaFoldDB" id="A0A183UWX7"/>
<gene>
    <name evidence="1" type="ORF">TCNE_LOCUS12997</name>
</gene>
<reference evidence="3" key="1">
    <citation type="submission" date="2016-06" db="UniProtKB">
        <authorList>
            <consortium name="WormBaseParasite"/>
        </authorList>
    </citation>
    <scope>IDENTIFICATION</scope>
</reference>
<evidence type="ECO:0000313" key="3">
    <source>
        <dbReference type="WBParaSite" id="TCNE_0001299701-mRNA-1"/>
    </source>
</evidence>
<protein>
    <submittedName>
        <fullName evidence="3">BTB/POZ domain-containing protein At1g04390</fullName>
    </submittedName>
</protein>
<name>A0A183UWX7_TOXCA</name>
<dbReference type="WBParaSite" id="TCNE_0001299701-mRNA-1">
    <property type="protein sequence ID" value="TCNE_0001299701-mRNA-1"/>
    <property type="gene ID" value="TCNE_0001299701"/>
</dbReference>
<evidence type="ECO:0000313" key="2">
    <source>
        <dbReference type="Proteomes" id="UP000050794"/>
    </source>
</evidence>
<dbReference type="SUPFAM" id="SSF48371">
    <property type="entry name" value="ARM repeat"/>
    <property type="match status" value="1"/>
</dbReference>
<organism evidence="2 3">
    <name type="scientific">Toxocara canis</name>
    <name type="common">Canine roundworm</name>
    <dbReference type="NCBI Taxonomy" id="6265"/>
    <lineage>
        <taxon>Eukaryota</taxon>
        <taxon>Metazoa</taxon>
        <taxon>Ecdysozoa</taxon>
        <taxon>Nematoda</taxon>
        <taxon>Chromadorea</taxon>
        <taxon>Rhabditida</taxon>
        <taxon>Spirurina</taxon>
        <taxon>Ascaridomorpha</taxon>
        <taxon>Ascaridoidea</taxon>
        <taxon>Toxocaridae</taxon>
        <taxon>Toxocara</taxon>
    </lineage>
</organism>
<dbReference type="InterPro" id="IPR016024">
    <property type="entry name" value="ARM-type_fold"/>
</dbReference>
<accession>A0A183UWX7</accession>
<dbReference type="Proteomes" id="UP000050794">
    <property type="component" value="Unassembled WGS sequence"/>
</dbReference>
<dbReference type="EMBL" id="UYWY01021511">
    <property type="protein sequence ID" value="VDM44318.1"/>
    <property type="molecule type" value="Genomic_DNA"/>
</dbReference>
<reference evidence="1 2" key="2">
    <citation type="submission" date="2018-11" db="EMBL/GenBank/DDBJ databases">
        <authorList>
            <consortium name="Pathogen Informatics"/>
        </authorList>
    </citation>
    <scope>NUCLEOTIDE SEQUENCE [LARGE SCALE GENOMIC DNA]</scope>
</reference>
<keyword evidence="2" id="KW-1185">Reference proteome</keyword>
<proteinExistence type="predicted"/>
<evidence type="ECO:0000313" key="1">
    <source>
        <dbReference type="EMBL" id="VDM44318.1"/>
    </source>
</evidence>
<sequence length="399" mass="45584">MMLVLVMALARVEERWLYRHFSWGFCNLLSLLKSSKDYHEKKAAFALLWKALSVGSEAVVGWITVILSTLIDDSVVSKEEATRECLLALTQRSKVSDIVHFLLLITDDLTECVLTIIRQAPKTKINEVVAQLKFVPFERSSPCMMRLILGDELHLIEKHDVNRFVLSKGSIECVEMLICFDEVVVPRGMLELAVQCATRNRLILKTPQLFSTELLSSMKLDYAICLFEICEHLSRRSLEHSLALIRNPTFPKHPSLVSSLSTLYACISEWSRNQCMPRQLTADVLQLVKEALSSAKAAEISYQQTELSYDCSLAEYLAWISESDERLCSFLKLWLQRRANEVTVLSVNFLIGLMPKMNAENVELYLQLLTVFADSNPSLVINWCAKEIYKTFFDNVFHL</sequence>